<comment type="pathway">
    <text evidence="4">Amino-acid biosynthesis; L-leucine biosynthesis; L-leucine from 3-methyl-2-oxobutanoate: step 3/4.</text>
</comment>
<evidence type="ECO:0000256" key="15">
    <source>
        <dbReference type="ARBA" id="ARBA00023211"/>
    </source>
</evidence>
<keyword evidence="16" id="KW-0100">Branched-chain amino acid biosynthesis</keyword>
<keyword evidence="9" id="KW-0432">Leucine biosynthesis</keyword>
<dbReference type="PANTHER" id="PTHR42979">
    <property type="entry name" value="3-ISOPROPYLMALATE DEHYDROGENASE"/>
    <property type="match status" value="1"/>
</dbReference>
<proteinExistence type="inferred from homology"/>
<evidence type="ECO:0000256" key="9">
    <source>
        <dbReference type="ARBA" id="ARBA00022430"/>
    </source>
</evidence>
<gene>
    <name evidence="20" type="ORF">DKW60_18960</name>
</gene>
<dbReference type="GO" id="GO:0009098">
    <property type="term" value="P:L-leucine biosynthetic process"/>
    <property type="evidence" value="ECO:0007669"/>
    <property type="project" value="UniProtKB-UniPathway"/>
</dbReference>
<dbReference type="Proteomes" id="UP000245539">
    <property type="component" value="Unassembled WGS sequence"/>
</dbReference>
<dbReference type="GO" id="GO:0003862">
    <property type="term" value="F:3-isopropylmalate dehydrogenase activity"/>
    <property type="evidence" value="ECO:0007669"/>
    <property type="project" value="UniProtKB-EC"/>
</dbReference>
<keyword evidence="15" id="KW-0464">Manganese</keyword>
<evidence type="ECO:0000256" key="1">
    <source>
        <dbReference type="ARBA" id="ARBA00000624"/>
    </source>
</evidence>
<sequence length="364" mass="39862">MKKIAILEGDGIGPEAMAEGIKVLKVIEARNDITFDLVHAPFGATAWFSHGSSFPEETKKLVDEADAVIKGPIGLSHEESKQIPVDEQPERGALLPMRARMNTYANYRPVFLPKALAHFSPLKPEIIGEGIDLIMVRELVGGVYFGKKERGVNAEGKRYVTEALEYDEDQIRNILVKAFDLAMTRKKVLHNIHKSNVLKSSVLWNEVLEEVKVDYPEVEVIHMLVDAAATHLCLNPTQFDVMVMENMFGDILSDQGGGILGSLGLMPSACIGPNSAYYEPSHGSAPDIAGKGIANPYSLIGSFAMMLEYSFDMKEESKNIWDAMQAVFAAGFSTSDLSKPGSGVTMLSTSEFGDKVVEYLEKNA</sequence>
<dbReference type="UniPathway" id="UPA00048">
    <property type="reaction ID" value="UER00072"/>
</dbReference>
<evidence type="ECO:0000313" key="20">
    <source>
        <dbReference type="EMBL" id="PWQ92880.1"/>
    </source>
</evidence>
<evidence type="ECO:0000256" key="2">
    <source>
        <dbReference type="ARBA" id="ARBA00001936"/>
    </source>
</evidence>
<evidence type="ECO:0000256" key="4">
    <source>
        <dbReference type="ARBA" id="ARBA00004762"/>
    </source>
</evidence>
<reference evidence="20 21" key="1">
    <citation type="submission" date="2018-05" db="EMBL/GenBank/DDBJ databases">
        <title>Leucothrix arctica sp. nov., isolated from Arctic seawater.</title>
        <authorList>
            <person name="Choi A."/>
            <person name="Baek K."/>
        </authorList>
    </citation>
    <scope>NUCLEOTIDE SEQUENCE [LARGE SCALE GENOMIC DNA]</scope>
    <source>
        <strain evidence="20 21">JCM 18388</strain>
    </source>
</reference>
<comment type="caution">
    <text evidence="20">The sequence shown here is derived from an EMBL/GenBank/DDBJ whole genome shotgun (WGS) entry which is preliminary data.</text>
</comment>
<feature type="domain" description="Isopropylmalate dehydrogenase-like" evidence="19">
    <location>
        <begin position="3"/>
        <end position="356"/>
    </location>
</feature>
<keyword evidence="10" id="KW-0028">Amino-acid biosynthesis</keyword>
<dbReference type="PANTHER" id="PTHR42979:SF1">
    <property type="entry name" value="3-ISOPROPYLMALATE DEHYDROGENASE"/>
    <property type="match status" value="1"/>
</dbReference>
<dbReference type="InterPro" id="IPR024084">
    <property type="entry name" value="IsoPropMal-DH-like_dom"/>
</dbReference>
<evidence type="ECO:0000256" key="6">
    <source>
        <dbReference type="ARBA" id="ARBA00011738"/>
    </source>
</evidence>
<keyword evidence="21" id="KW-1185">Reference proteome</keyword>
<evidence type="ECO:0000256" key="11">
    <source>
        <dbReference type="ARBA" id="ARBA00022723"/>
    </source>
</evidence>
<dbReference type="AlphaFoldDB" id="A0A317C946"/>
<evidence type="ECO:0000256" key="17">
    <source>
        <dbReference type="ARBA" id="ARBA00030010"/>
    </source>
</evidence>
<dbReference type="PROSITE" id="PS00470">
    <property type="entry name" value="IDH_IMDH"/>
    <property type="match status" value="1"/>
</dbReference>
<keyword evidence="12" id="KW-0460">Magnesium</keyword>
<dbReference type="EMBL" id="QGKM01000075">
    <property type="protein sequence ID" value="PWQ92880.1"/>
    <property type="molecule type" value="Genomic_DNA"/>
</dbReference>
<accession>A0A317C946</accession>
<dbReference type="Gene3D" id="3.40.718.10">
    <property type="entry name" value="Isopropylmalate Dehydrogenase"/>
    <property type="match status" value="1"/>
</dbReference>
<dbReference type="Pfam" id="PF00180">
    <property type="entry name" value="Iso_dh"/>
    <property type="match status" value="1"/>
</dbReference>
<evidence type="ECO:0000256" key="13">
    <source>
        <dbReference type="ARBA" id="ARBA00023002"/>
    </source>
</evidence>
<evidence type="ECO:0000256" key="7">
    <source>
        <dbReference type="ARBA" id="ARBA00013101"/>
    </source>
</evidence>
<evidence type="ECO:0000256" key="8">
    <source>
        <dbReference type="ARBA" id="ARBA00019276"/>
    </source>
</evidence>
<comment type="catalytic activity">
    <reaction evidence="1">
        <text>(2R,3S)-3-isopropylmalate + NAD(+) = 4-methyl-2-oxopentanoate + CO2 + NADH</text>
        <dbReference type="Rhea" id="RHEA:32271"/>
        <dbReference type="ChEBI" id="CHEBI:16526"/>
        <dbReference type="ChEBI" id="CHEBI:17865"/>
        <dbReference type="ChEBI" id="CHEBI:35121"/>
        <dbReference type="ChEBI" id="CHEBI:57540"/>
        <dbReference type="ChEBI" id="CHEBI:57945"/>
        <dbReference type="EC" id="1.1.1.85"/>
    </reaction>
</comment>
<dbReference type="GO" id="GO:0005829">
    <property type="term" value="C:cytosol"/>
    <property type="evidence" value="ECO:0007669"/>
    <property type="project" value="TreeGrafter"/>
</dbReference>
<dbReference type="InterPro" id="IPR019818">
    <property type="entry name" value="IsoCit/isopropylmalate_DH_CS"/>
</dbReference>
<evidence type="ECO:0000256" key="10">
    <source>
        <dbReference type="ARBA" id="ARBA00022605"/>
    </source>
</evidence>
<comment type="subunit">
    <text evidence="6">Homodimer.</text>
</comment>
<protein>
    <recommendedName>
        <fullName evidence="8">3-isopropylmalate dehydrogenase</fullName>
        <ecNumber evidence="7">1.1.1.85</ecNumber>
    </recommendedName>
    <alternativeName>
        <fullName evidence="18">3-IPM-DH</fullName>
    </alternativeName>
    <alternativeName>
        <fullName evidence="17">Beta-IPM dehydrogenase</fullName>
    </alternativeName>
</protein>
<dbReference type="SUPFAM" id="SSF53659">
    <property type="entry name" value="Isocitrate/Isopropylmalate dehydrogenase-like"/>
    <property type="match status" value="1"/>
</dbReference>
<dbReference type="OrthoDB" id="9767905at2"/>
<evidence type="ECO:0000256" key="14">
    <source>
        <dbReference type="ARBA" id="ARBA00023027"/>
    </source>
</evidence>
<evidence type="ECO:0000256" key="5">
    <source>
        <dbReference type="ARBA" id="ARBA00008319"/>
    </source>
</evidence>
<evidence type="ECO:0000256" key="3">
    <source>
        <dbReference type="ARBA" id="ARBA00001946"/>
    </source>
</evidence>
<dbReference type="GO" id="GO:0051287">
    <property type="term" value="F:NAD binding"/>
    <property type="evidence" value="ECO:0007669"/>
    <property type="project" value="InterPro"/>
</dbReference>
<evidence type="ECO:0000256" key="16">
    <source>
        <dbReference type="ARBA" id="ARBA00023304"/>
    </source>
</evidence>
<evidence type="ECO:0000256" key="18">
    <source>
        <dbReference type="ARBA" id="ARBA00033138"/>
    </source>
</evidence>
<comment type="cofactor">
    <cofactor evidence="3">
        <name>Mg(2+)</name>
        <dbReference type="ChEBI" id="CHEBI:18420"/>
    </cofactor>
</comment>
<organism evidence="20 21">
    <name type="scientific">Leucothrix pacifica</name>
    <dbReference type="NCBI Taxonomy" id="1247513"/>
    <lineage>
        <taxon>Bacteria</taxon>
        <taxon>Pseudomonadati</taxon>
        <taxon>Pseudomonadota</taxon>
        <taxon>Gammaproteobacteria</taxon>
        <taxon>Thiotrichales</taxon>
        <taxon>Thiotrichaceae</taxon>
        <taxon>Leucothrix</taxon>
    </lineage>
</organism>
<dbReference type="FunFam" id="3.40.718.10:FF:000006">
    <property type="entry name" value="3-isopropylmalate dehydrogenase"/>
    <property type="match status" value="1"/>
</dbReference>
<comment type="similarity">
    <text evidence="5">Belongs to the isocitrate and isopropylmalate dehydrogenases family. LeuB type 1 subfamily.</text>
</comment>
<dbReference type="SMART" id="SM01329">
    <property type="entry name" value="Iso_dh"/>
    <property type="match status" value="1"/>
</dbReference>
<evidence type="ECO:0000259" key="19">
    <source>
        <dbReference type="SMART" id="SM01329"/>
    </source>
</evidence>
<dbReference type="InterPro" id="IPR004429">
    <property type="entry name" value="Isopropylmalate_DH"/>
</dbReference>
<keyword evidence="14" id="KW-0520">NAD</keyword>
<name>A0A317C946_9GAMM</name>
<dbReference type="EC" id="1.1.1.85" evidence="7"/>
<keyword evidence="11" id="KW-0479">Metal-binding</keyword>
<keyword evidence="13" id="KW-0560">Oxidoreductase</keyword>
<comment type="cofactor">
    <cofactor evidence="2">
        <name>Mn(2+)</name>
        <dbReference type="ChEBI" id="CHEBI:29035"/>
    </cofactor>
</comment>
<evidence type="ECO:0000256" key="12">
    <source>
        <dbReference type="ARBA" id="ARBA00022842"/>
    </source>
</evidence>
<evidence type="ECO:0000313" key="21">
    <source>
        <dbReference type="Proteomes" id="UP000245539"/>
    </source>
</evidence>
<dbReference type="GO" id="GO:0000287">
    <property type="term" value="F:magnesium ion binding"/>
    <property type="evidence" value="ECO:0007669"/>
    <property type="project" value="InterPro"/>
</dbReference>